<dbReference type="CDD" id="cd00093">
    <property type="entry name" value="HTH_XRE"/>
    <property type="match status" value="1"/>
</dbReference>
<comment type="caution">
    <text evidence="5">The sequence shown here is derived from an EMBL/GenBank/DDBJ whole genome shotgun (WGS) entry which is preliminary data.</text>
</comment>
<dbReference type="Pfam" id="PF01381">
    <property type="entry name" value="HTH_3"/>
    <property type="match status" value="1"/>
</dbReference>
<keyword evidence="1 5" id="KW-0238">DNA-binding</keyword>
<feature type="transmembrane region" description="Helical" evidence="3">
    <location>
        <begin position="324"/>
        <end position="343"/>
    </location>
</feature>
<keyword evidence="3" id="KW-1133">Transmembrane helix</keyword>
<keyword evidence="3" id="KW-0472">Membrane</keyword>
<name>A0A080N654_9BIFI</name>
<feature type="domain" description="HTH cro/C1-type" evidence="4">
    <location>
        <begin position="7"/>
        <end position="61"/>
    </location>
</feature>
<feature type="transmembrane region" description="Helical" evidence="3">
    <location>
        <begin position="262"/>
        <end position="284"/>
    </location>
</feature>
<dbReference type="GO" id="GO:0003677">
    <property type="term" value="F:DNA binding"/>
    <property type="evidence" value="ECO:0007669"/>
    <property type="project" value="UniProtKB-KW"/>
</dbReference>
<evidence type="ECO:0000313" key="6">
    <source>
        <dbReference type="Proteomes" id="UP000028730"/>
    </source>
</evidence>
<dbReference type="STRING" id="1341695.BBOMB_0609"/>
<sequence length="382" mass="42314">MSFRDNLQYLRTKRHMTQEQLAMLLGVSRQSISKWESEKAYPEMDKLLTICDLFGCTLDDLVLGDVSLAVSQSSESLPTDVSHMQAPIETDSGTAKPHPGISGTTGDSSEKPRPDIYDSNALPADVPVPPSSPGIDVTGYDDHFRSFALSMALGVASMILGLAAASLFDDPDSIIGTNPFNDLWAFTLLSLGVVIGLALIIPSAMAHTDFKRRHPYVEDFYTDDDRVRVSRRMAGYLVGGIAFVFIGIVVSKNLSLVRSVKAWSSGAFFFFVAGAVAFFIYSSIHLSALKVNRYNERMEKRLGRHRFGMRHHLWDDRLDRLSSVVTDVIMGIATIVAFFLLFVSHNRICDVTFPFWLPWVIGGLLCGIASSIISIYDKNRKD</sequence>
<dbReference type="AlphaFoldDB" id="A0A080N654"/>
<feature type="region of interest" description="Disordered" evidence="2">
    <location>
        <begin position="87"/>
        <end position="129"/>
    </location>
</feature>
<dbReference type="PROSITE" id="PS50943">
    <property type="entry name" value="HTH_CROC1"/>
    <property type="match status" value="1"/>
</dbReference>
<keyword evidence="3" id="KW-0812">Transmembrane</keyword>
<proteinExistence type="predicted"/>
<dbReference type="eggNOG" id="COG1476">
    <property type="taxonomic scope" value="Bacteria"/>
</dbReference>
<dbReference type="Gene3D" id="1.10.260.40">
    <property type="entry name" value="lambda repressor-like DNA-binding domains"/>
    <property type="match status" value="1"/>
</dbReference>
<evidence type="ECO:0000256" key="3">
    <source>
        <dbReference type="SAM" id="Phobius"/>
    </source>
</evidence>
<organism evidence="5 6">
    <name type="scientific">Bifidobacterium bombi DSM 19703</name>
    <dbReference type="NCBI Taxonomy" id="1341695"/>
    <lineage>
        <taxon>Bacteria</taxon>
        <taxon>Bacillati</taxon>
        <taxon>Actinomycetota</taxon>
        <taxon>Actinomycetes</taxon>
        <taxon>Bifidobacteriales</taxon>
        <taxon>Bifidobacteriaceae</taxon>
        <taxon>Bifidobacterium</taxon>
    </lineage>
</organism>
<dbReference type="SUPFAM" id="SSF47413">
    <property type="entry name" value="lambda repressor-like DNA-binding domains"/>
    <property type="match status" value="1"/>
</dbReference>
<gene>
    <name evidence="5" type="ORF">BBOMB_0609</name>
</gene>
<evidence type="ECO:0000256" key="2">
    <source>
        <dbReference type="SAM" id="MobiDB-lite"/>
    </source>
</evidence>
<reference evidence="5 6" key="1">
    <citation type="journal article" date="2014" name="Appl. Environ. Microbiol.">
        <title>Genomic encyclopedia of type strains of the genus Bifidobacterium.</title>
        <authorList>
            <person name="Milani C."/>
            <person name="Lugli G.A."/>
            <person name="Duranti S."/>
            <person name="Turroni F."/>
            <person name="Bottacini F."/>
            <person name="Mangifesta M."/>
            <person name="Sanchez B."/>
            <person name="Viappiani A."/>
            <person name="Mancabelli L."/>
            <person name="Taminiau B."/>
            <person name="Delcenserie V."/>
            <person name="Barrangou R."/>
            <person name="Margolles A."/>
            <person name="van Sinderen D."/>
            <person name="Ventura M."/>
        </authorList>
    </citation>
    <scope>NUCLEOTIDE SEQUENCE [LARGE SCALE GENOMIC DNA]</scope>
    <source>
        <strain evidence="5 6">DSM 19703</strain>
    </source>
</reference>
<feature type="transmembrane region" description="Helical" evidence="3">
    <location>
        <begin position="183"/>
        <end position="205"/>
    </location>
</feature>
<feature type="transmembrane region" description="Helical" evidence="3">
    <location>
        <begin position="355"/>
        <end position="376"/>
    </location>
</feature>
<dbReference type="PANTHER" id="PTHR46558">
    <property type="entry name" value="TRACRIPTIONAL REGULATORY PROTEIN-RELATED-RELATED"/>
    <property type="match status" value="1"/>
</dbReference>
<dbReference type="InterPro" id="IPR001387">
    <property type="entry name" value="Cro/C1-type_HTH"/>
</dbReference>
<dbReference type="PANTHER" id="PTHR46558:SF4">
    <property type="entry name" value="DNA-BIDING PHAGE PROTEIN"/>
    <property type="match status" value="1"/>
</dbReference>
<feature type="transmembrane region" description="Helical" evidence="3">
    <location>
        <begin position="233"/>
        <end position="250"/>
    </location>
</feature>
<dbReference type="EMBL" id="ATLK01000001">
    <property type="protein sequence ID" value="KFF31269.1"/>
    <property type="molecule type" value="Genomic_DNA"/>
</dbReference>
<feature type="transmembrane region" description="Helical" evidence="3">
    <location>
        <begin position="147"/>
        <end position="168"/>
    </location>
</feature>
<evidence type="ECO:0000313" key="5">
    <source>
        <dbReference type="EMBL" id="KFF31269.1"/>
    </source>
</evidence>
<accession>A0A080N654</accession>
<protein>
    <submittedName>
        <fullName evidence="5">DNA-binding helix-turn-helix protein</fullName>
    </submittedName>
</protein>
<dbReference type="Proteomes" id="UP000028730">
    <property type="component" value="Unassembled WGS sequence"/>
</dbReference>
<dbReference type="InterPro" id="IPR010982">
    <property type="entry name" value="Lambda_DNA-bd_dom_sf"/>
</dbReference>
<dbReference type="OrthoDB" id="9801008at2"/>
<dbReference type="SMART" id="SM00530">
    <property type="entry name" value="HTH_XRE"/>
    <property type="match status" value="1"/>
</dbReference>
<evidence type="ECO:0000259" key="4">
    <source>
        <dbReference type="PROSITE" id="PS50943"/>
    </source>
</evidence>
<evidence type="ECO:0000256" key="1">
    <source>
        <dbReference type="ARBA" id="ARBA00023125"/>
    </source>
</evidence>
<dbReference type="RefSeq" id="WP_044087223.1">
    <property type="nucleotide sequence ID" value="NZ_ATLK01000001.1"/>
</dbReference>
<keyword evidence="6" id="KW-1185">Reference proteome</keyword>